<reference evidence="1 2" key="1">
    <citation type="submission" date="2018-06" db="EMBL/GenBank/DDBJ databases">
        <title>WGS assembly of Brassica rapa FPsc.</title>
        <authorList>
            <person name="Bowman J."/>
            <person name="Kohchi T."/>
            <person name="Yamato K."/>
            <person name="Jenkins J."/>
            <person name="Shu S."/>
            <person name="Ishizaki K."/>
            <person name="Yamaoka S."/>
            <person name="Nishihama R."/>
            <person name="Nakamura Y."/>
            <person name="Berger F."/>
            <person name="Adam C."/>
            <person name="Aki S."/>
            <person name="Althoff F."/>
            <person name="Araki T."/>
            <person name="Arteaga-Vazquez M."/>
            <person name="Balasubrmanian S."/>
            <person name="Bauer D."/>
            <person name="Boehm C."/>
            <person name="Briginshaw L."/>
            <person name="Caballero-Perez J."/>
            <person name="Catarino B."/>
            <person name="Chen F."/>
            <person name="Chiyoda S."/>
            <person name="Chovatia M."/>
            <person name="Davies K."/>
            <person name="Delmans M."/>
            <person name="Demura T."/>
            <person name="Dierschke T."/>
            <person name="Dolan L."/>
            <person name="Dorantes-Acosta A."/>
            <person name="Eklund D."/>
            <person name="Florent S."/>
            <person name="Flores-Sandoval E."/>
            <person name="Fujiyama A."/>
            <person name="Fukuzawa H."/>
            <person name="Galik B."/>
            <person name="Grimanelli D."/>
            <person name="Grimwood J."/>
            <person name="Grossniklaus U."/>
            <person name="Hamada T."/>
            <person name="Haseloff J."/>
            <person name="Hetherington A."/>
            <person name="Higo A."/>
            <person name="Hirakawa Y."/>
            <person name="Hundley H."/>
            <person name="Ikeda Y."/>
            <person name="Inoue K."/>
            <person name="Inoue S."/>
            <person name="Ishida S."/>
            <person name="Jia Q."/>
            <person name="Kakita M."/>
            <person name="Kanazawa T."/>
            <person name="Kawai Y."/>
            <person name="Kawashima T."/>
            <person name="Kennedy M."/>
            <person name="Kinose K."/>
            <person name="Kinoshita T."/>
            <person name="Kohara Y."/>
            <person name="Koide E."/>
            <person name="Komatsu K."/>
            <person name="Kopischke S."/>
            <person name="Kubo M."/>
            <person name="Kyozuka J."/>
            <person name="Lagercrantz U."/>
            <person name="Lin S."/>
            <person name="Lindquist E."/>
            <person name="Lipzen A."/>
            <person name="Lu C."/>
            <person name="Luna E."/>
            <person name="Martienssen R."/>
            <person name="Minamino N."/>
            <person name="Mizutani M."/>
            <person name="Mizutani M."/>
            <person name="Mochizuki N."/>
            <person name="Monte I."/>
            <person name="Mosher R."/>
            <person name="Nagasaki H."/>
            <person name="Nakagami H."/>
            <person name="Naramoto S."/>
            <person name="Nishitani K."/>
            <person name="Ohtani M."/>
            <person name="Okamoto T."/>
            <person name="Okumura M."/>
            <person name="Phillips J."/>
            <person name="Pollak B."/>
            <person name="Reinders A."/>
            <person name="Roevekamp M."/>
            <person name="Sano R."/>
            <person name="Sawa S."/>
            <person name="Schmid M."/>
            <person name="Shirakawa M."/>
            <person name="Solano R."/>
            <person name="Spunde A."/>
            <person name="Suetsugu N."/>
            <person name="Sugano S."/>
            <person name="Sugiyama A."/>
            <person name="Sun R."/>
            <person name="Suzuki Y."/>
            <person name="Takenaka M."/>
            <person name="Takezawa D."/>
            <person name="Tomogane H."/>
            <person name="Tsuzuki M."/>
            <person name="Ueda T."/>
            <person name="Umeda M."/>
            <person name="Ward J."/>
            <person name="Watanabe Y."/>
            <person name="Yazaki K."/>
            <person name="Yokoyama R."/>
            <person name="Yoshitake Y."/>
            <person name="Yotsui I."/>
            <person name="Zachgo S."/>
            <person name="Schmutz J."/>
        </authorList>
    </citation>
    <scope>NUCLEOTIDE SEQUENCE [LARGE SCALE GENOMIC DNA]</scope>
    <source>
        <strain evidence="2">cv. B-3</strain>
    </source>
</reference>
<dbReference type="AlphaFoldDB" id="A0A397Z6X9"/>
<gene>
    <name evidence="1" type="ORF">BRARA_E00421</name>
</gene>
<name>A0A397Z6X9_BRACM</name>
<sequence>MCPIVTFLAVIRPEIIRNSVMTFITVKDQTVLVRRTVEQRERMRVSFTLHGLGHRHTSDMHIVLTDRTVVRKPGSILTARVASES</sequence>
<evidence type="ECO:0000313" key="1">
    <source>
        <dbReference type="EMBL" id="RID61255.1"/>
    </source>
</evidence>
<evidence type="ECO:0000313" key="2">
    <source>
        <dbReference type="Proteomes" id="UP000264353"/>
    </source>
</evidence>
<accession>A0A397Z6X9</accession>
<dbReference type="EMBL" id="CM010632">
    <property type="protein sequence ID" value="RID61255.1"/>
    <property type="molecule type" value="Genomic_DNA"/>
</dbReference>
<dbReference type="Proteomes" id="UP000264353">
    <property type="component" value="Chromosome A5"/>
</dbReference>
<organism evidence="1 2">
    <name type="scientific">Brassica campestris</name>
    <name type="common">Field mustard</name>
    <dbReference type="NCBI Taxonomy" id="3711"/>
    <lineage>
        <taxon>Eukaryota</taxon>
        <taxon>Viridiplantae</taxon>
        <taxon>Streptophyta</taxon>
        <taxon>Embryophyta</taxon>
        <taxon>Tracheophyta</taxon>
        <taxon>Spermatophyta</taxon>
        <taxon>Magnoliopsida</taxon>
        <taxon>eudicotyledons</taxon>
        <taxon>Gunneridae</taxon>
        <taxon>Pentapetalae</taxon>
        <taxon>rosids</taxon>
        <taxon>malvids</taxon>
        <taxon>Brassicales</taxon>
        <taxon>Brassicaceae</taxon>
        <taxon>Brassiceae</taxon>
        <taxon>Brassica</taxon>
    </lineage>
</organism>
<protein>
    <submittedName>
        <fullName evidence="1">Uncharacterized protein</fullName>
    </submittedName>
</protein>
<proteinExistence type="predicted"/>